<dbReference type="EMBL" id="JAUOPB010000003">
    <property type="protein sequence ID" value="MDO6422008.1"/>
    <property type="molecule type" value="Genomic_DNA"/>
</dbReference>
<comment type="caution">
    <text evidence="1">The sequence shown here is derived from an EMBL/GenBank/DDBJ whole genome shotgun (WGS) entry which is preliminary data.</text>
</comment>
<evidence type="ECO:0000313" key="1">
    <source>
        <dbReference type="EMBL" id="MDO6422008.1"/>
    </source>
</evidence>
<accession>A0AAW7X654</accession>
<proteinExistence type="predicted"/>
<name>A0AAW7X654_9GAMM</name>
<gene>
    <name evidence="1" type="ORF">Q4521_05950</name>
</gene>
<organism evidence="1 2">
    <name type="scientific">Saccharophagus degradans</name>
    <dbReference type="NCBI Taxonomy" id="86304"/>
    <lineage>
        <taxon>Bacteria</taxon>
        <taxon>Pseudomonadati</taxon>
        <taxon>Pseudomonadota</taxon>
        <taxon>Gammaproteobacteria</taxon>
        <taxon>Cellvibrionales</taxon>
        <taxon>Cellvibrionaceae</taxon>
        <taxon>Saccharophagus</taxon>
    </lineage>
</organism>
<dbReference type="InterPro" id="IPR010727">
    <property type="entry name" value="DUF1302"/>
</dbReference>
<evidence type="ECO:0008006" key="3">
    <source>
        <dbReference type="Google" id="ProtNLM"/>
    </source>
</evidence>
<sequence>MNMFRAKSILRVFRPALWRSTSARTLATLTLSAGIYLPAYSYGNEDFFSEIEVDTQTQTSSRFSFLGYVQQDAHYGISSPDANLGFARTQSGLSAAQTSVFSQVKIDGSDTDSHWMFSAKAETNWVQWQEDKLDITPNHSRIFLKDAYFDTRFENGAWLRVGHQIIAWGESEGLPIADVLAPQDSRAPGQAELRDVREQIPAAKLNLPAANLNLELVTTYKAGSNRLASADEPFYPYQQLDNNGLTVQHLGPANEWEFAAKLAYQFNGGDVAIIAADSNTNDYTTINTNDNTVVFQQSRVATLAMLANKTFGNWLLKGEAGAFWNQPLQADTPYETNQYRFMAGAEYSGWTNWRMSVELNGAVNEESLADSNQDIGYVLRISQNAYNERLKNQLWLLNITGDLGSVLRWDSTYELSDSWQIGAGVILYSATNETSPYYIFKDNDEVLFSIKYSFY</sequence>
<reference evidence="1" key="1">
    <citation type="submission" date="2023-07" db="EMBL/GenBank/DDBJ databases">
        <title>Genome content predicts the carbon catabolic preferences of heterotrophic bacteria.</title>
        <authorList>
            <person name="Gralka M."/>
        </authorList>
    </citation>
    <scope>NUCLEOTIDE SEQUENCE</scope>
    <source>
        <strain evidence="1">I3M17_2</strain>
    </source>
</reference>
<protein>
    <recommendedName>
        <fullName evidence="3">DUF1302 domain-containing protein</fullName>
    </recommendedName>
</protein>
<dbReference type="RefSeq" id="WP_303491775.1">
    <property type="nucleotide sequence ID" value="NZ_JAUOPB010000003.1"/>
</dbReference>
<evidence type="ECO:0000313" key="2">
    <source>
        <dbReference type="Proteomes" id="UP001169760"/>
    </source>
</evidence>
<dbReference type="Pfam" id="PF06980">
    <property type="entry name" value="DUF1302"/>
    <property type="match status" value="1"/>
</dbReference>
<dbReference type="AlphaFoldDB" id="A0AAW7X654"/>
<dbReference type="Proteomes" id="UP001169760">
    <property type="component" value="Unassembled WGS sequence"/>
</dbReference>